<sequence length="413" mass="44047">MAGPDDDVLPALVVSDLHLGTASGIDVVRAPGAARERLLAALDGIGRLVLAGDLLELRHAPAAVVLERARDLLTAIGARLGPDAEVVLLAGNHDHRMVRPWIERRRLAGGALGVADDADPAAVSEIATAVADALGAGGTGGPRVRVSYPGVWLVAPRADGGGGVYVAHGHYQDALWRIPTIERLVAGVVARAQRTTLDELAAPEDFERLLQPAYGWMDGMAEYARSRAVSASQRTSAGVWGHLRDGRGWRGRATRIGVPAAVRMLRRAGLGDLEHRITPETLRIAGTRGMARMLDALGVRPDHAIVGHLHRAGPLPGDAPWEWRLEGGGQLWNSGCWVHAGELLSGEGRDSPYWPGRAIRVDEDGRPRVLGLLDDLEDPWEGQRRPTAMRPDEDDGLLPPADQAPVGPVPLDD</sequence>
<accession>H0E5W6</accession>
<dbReference type="Gene3D" id="3.60.21.10">
    <property type="match status" value="1"/>
</dbReference>
<evidence type="ECO:0000313" key="2">
    <source>
        <dbReference type="EMBL" id="EHN10948.1"/>
    </source>
</evidence>
<dbReference type="Proteomes" id="UP000005143">
    <property type="component" value="Unassembled WGS sequence"/>
</dbReference>
<protein>
    <recommendedName>
        <fullName evidence="4">Calcineurin-like phosphoesterase domain-containing protein</fullName>
    </recommendedName>
</protein>
<dbReference type="PATRIC" id="fig|1097667.3.peg.2196"/>
<name>H0E5W6_9ACTN</name>
<dbReference type="SUPFAM" id="SSF56300">
    <property type="entry name" value="Metallo-dependent phosphatases"/>
    <property type="match status" value="1"/>
</dbReference>
<organism evidence="2 3">
    <name type="scientific">Patulibacter medicamentivorans</name>
    <dbReference type="NCBI Taxonomy" id="1097667"/>
    <lineage>
        <taxon>Bacteria</taxon>
        <taxon>Bacillati</taxon>
        <taxon>Actinomycetota</taxon>
        <taxon>Thermoleophilia</taxon>
        <taxon>Solirubrobacterales</taxon>
        <taxon>Patulibacteraceae</taxon>
        <taxon>Patulibacter</taxon>
    </lineage>
</organism>
<gene>
    <name evidence="2" type="ORF">PAI11_22150</name>
</gene>
<dbReference type="RefSeq" id="WP_007574865.1">
    <property type="nucleotide sequence ID" value="NZ_AGUD01000195.1"/>
</dbReference>
<dbReference type="AlphaFoldDB" id="H0E5W6"/>
<evidence type="ECO:0000313" key="3">
    <source>
        <dbReference type="Proteomes" id="UP000005143"/>
    </source>
</evidence>
<keyword evidence="3" id="KW-1185">Reference proteome</keyword>
<proteinExistence type="predicted"/>
<reference evidence="2 3" key="1">
    <citation type="journal article" date="2013" name="Biodegradation">
        <title>Quantitative proteomic analysis of ibuprofen-degrading Patulibacter sp. strain I11.</title>
        <authorList>
            <person name="Almeida B."/>
            <person name="Kjeldal H."/>
            <person name="Lolas I."/>
            <person name="Knudsen A.D."/>
            <person name="Carvalho G."/>
            <person name="Nielsen K.L."/>
            <person name="Barreto Crespo M.T."/>
            <person name="Stensballe A."/>
            <person name="Nielsen J.L."/>
        </authorList>
    </citation>
    <scope>NUCLEOTIDE SEQUENCE [LARGE SCALE GENOMIC DNA]</scope>
    <source>
        <strain evidence="2 3">I11</strain>
    </source>
</reference>
<evidence type="ECO:0008006" key="4">
    <source>
        <dbReference type="Google" id="ProtNLM"/>
    </source>
</evidence>
<evidence type="ECO:0000256" key="1">
    <source>
        <dbReference type="SAM" id="MobiDB-lite"/>
    </source>
</evidence>
<feature type="region of interest" description="Disordered" evidence="1">
    <location>
        <begin position="374"/>
        <end position="413"/>
    </location>
</feature>
<dbReference type="EMBL" id="AGUD01000195">
    <property type="protein sequence ID" value="EHN10948.1"/>
    <property type="molecule type" value="Genomic_DNA"/>
</dbReference>
<comment type="caution">
    <text evidence="2">The sequence shown here is derived from an EMBL/GenBank/DDBJ whole genome shotgun (WGS) entry which is preliminary data.</text>
</comment>
<dbReference type="InterPro" id="IPR029052">
    <property type="entry name" value="Metallo-depent_PP-like"/>
</dbReference>
<dbReference type="OrthoDB" id="5243860at2"/>